<keyword evidence="4" id="KW-1185">Reference proteome</keyword>
<evidence type="ECO:0000313" key="4">
    <source>
        <dbReference type="Proteomes" id="UP000195521"/>
    </source>
</evidence>
<feature type="transmembrane region" description="Helical" evidence="1">
    <location>
        <begin position="6"/>
        <end position="27"/>
    </location>
</feature>
<keyword evidence="1" id="KW-0812">Transmembrane</keyword>
<reference evidence="4" key="1">
    <citation type="submission" date="2017-04" db="EMBL/GenBank/DDBJ databases">
        <title>Plasmodium gonderi genome.</title>
        <authorList>
            <person name="Arisue N."/>
            <person name="Honma H."/>
            <person name="Kawai S."/>
            <person name="Tougan T."/>
            <person name="Tanabe K."/>
            <person name="Horii T."/>
        </authorList>
    </citation>
    <scope>NUCLEOTIDE SEQUENCE [LARGE SCALE GENOMIC DNA]</scope>
    <source>
        <strain evidence="4">ATCC 30045</strain>
    </source>
</reference>
<gene>
    <name evidence="3" type="ORF">PGO_051310</name>
</gene>
<dbReference type="PANTHER" id="PTHR12277:SF81">
    <property type="entry name" value="PROTEIN ABHD13"/>
    <property type="match status" value="1"/>
</dbReference>
<evidence type="ECO:0000259" key="2">
    <source>
        <dbReference type="Pfam" id="PF12146"/>
    </source>
</evidence>
<dbReference type="Proteomes" id="UP000195521">
    <property type="component" value="Unassembled WGS sequence"/>
</dbReference>
<feature type="domain" description="Serine aminopeptidase S33" evidence="2">
    <location>
        <begin position="79"/>
        <end position="194"/>
    </location>
</feature>
<dbReference type="SUPFAM" id="SSF53474">
    <property type="entry name" value="alpha/beta-Hydrolases"/>
    <property type="match status" value="1"/>
</dbReference>
<evidence type="ECO:0000256" key="1">
    <source>
        <dbReference type="SAM" id="Phobius"/>
    </source>
</evidence>
<comment type="caution">
    <text evidence="3">The sequence shown here is derived from an EMBL/GenBank/DDBJ whole genome shotgun (WGS) entry which is preliminary data.</text>
</comment>
<sequence length="302" mass="35119">MMSFKFIWIPALMVLLFLVILNSYIYINQDNFIFLKQDINPNKIRPHGSNFEDVYLNMDDGSLFKCWFVKTEDYKNKPVLLYYLGKGGYIEKYVTLFNTIVKKVDVSIFSCSNRGCGTNKGNPSEEQLYKDALVPLNYLKKIQTKQLFIFGNSMGCAIALETASKNQENIHGIILENPFLSIKDMSNKNHPFLNFFLISFDILIRTKMENNKKIKKIHIPILFNISEKDEVIPPEHSKILFELCPSKNKFRYFSKNGTHNNIIKDDDGSYHKFMKLFIETATSLHDNQNKKNIDDLLPEPQV</sequence>
<dbReference type="AlphaFoldDB" id="A0A1Y1JB11"/>
<dbReference type="OMA" id="QYWTSED"/>
<organism evidence="3 4">
    <name type="scientific">Plasmodium gonderi</name>
    <dbReference type="NCBI Taxonomy" id="77519"/>
    <lineage>
        <taxon>Eukaryota</taxon>
        <taxon>Sar</taxon>
        <taxon>Alveolata</taxon>
        <taxon>Apicomplexa</taxon>
        <taxon>Aconoidasida</taxon>
        <taxon>Haemosporida</taxon>
        <taxon>Plasmodiidae</taxon>
        <taxon>Plasmodium</taxon>
        <taxon>Plasmodium (Plasmodium)</taxon>
    </lineage>
</organism>
<proteinExistence type="predicted"/>
<dbReference type="InterPro" id="IPR022742">
    <property type="entry name" value="Hydrolase_4"/>
</dbReference>
<dbReference type="InterPro" id="IPR029058">
    <property type="entry name" value="AB_hydrolase_fold"/>
</dbReference>
<dbReference type="OrthoDB" id="10249433at2759"/>
<name>A0A1Y1JB11_PLAGO</name>
<protein>
    <recommendedName>
        <fullName evidence="2">Serine aminopeptidase S33 domain-containing protein</fullName>
    </recommendedName>
</protein>
<dbReference type="Gene3D" id="3.40.50.1820">
    <property type="entry name" value="alpha/beta hydrolase"/>
    <property type="match status" value="1"/>
</dbReference>
<dbReference type="PANTHER" id="PTHR12277">
    <property type="entry name" value="ALPHA/BETA HYDROLASE DOMAIN-CONTAINING PROTEIN"/>
    <property type="match status" value="1"/>
</dbReference>
<keyword evidence="1" id="KW-1133">Transmembrane helix</keyword>
<dbReference type="Pfam" id="PF12146">
    <property type="entry name" value="Hydrolase_4"/>
    <property type="match status" value="1"/>
</dbReference>
<dbReference type="RefSeq" id="XP_028542310.1">
    <property type="nucleotide sequence ID" value="XM_028686509.1"/>
</dbReference>
<accession>A0A1Y1JB11</accession>
<dbReference type="GeneID" id="39746433"/>
<dbReference type="EMBL" id="BDQF01000006">
    <property type="protein sequence ID" value="GAW79721.1"/>
    <property type="molecule type" value="Genomic_DNA"/>
</dbReference>
<evidence type="ECO:0000313" key="3">
    <source>
        <dbReference type="EMBL" id="GAW79721.1"/>
    </source>
</evidence>
<keyword evidence="1" id="KW-0472">Membrane</keyword>